<organism evidence="1 2">
    <name type="scientific">Yersinia phage PYps16N</name>
    <dbReference type="NCBI Taxonomy" id="2801354"/>
    <lineage>
        <taxon>Viruses</taxon>
        <taxon>Duplodnaviria</taxon>
        <taxon>Heunggongvirae</taxon>
        <taxon>Uroviricota</taxon>
        <taxon>Caudoviricetes</taxon>
        <taxon>Chaseviridae</taxon>
        <taxon>Cleopatravirinae</taxon>
        <taxon>Carltongylesvirus</taxon>
        <taxon>Carltongylesvirus PYps16N</taxon>
    </lineage>
</organism>
<proteinExistence type="predicted"/>
<accession>A0AAE7P549</accession>
<dbReference type="Proteomes" id="UP000827906">
    <property type="component" value="Segment"/>
</dbReference>
<protein>
    <submittedName>
        <fullName evidence="1">Uncharacterized protein</fullName>
    </submittedName>
</protein>
<evidence type="ECO:0000313" key="2">
    <source>
        <dbReference type="Proteomes" id="UP000827906"/>
    </source>
</evidence>
<dbReference type="EMBL" id="MW147601">
    <property type="protein sequence ID" value="QQO91198.1"/>
    <property type="molecule type" value="Genomic_DNA"/>
</dbReference>
<evidence type="ECO:0000313" key="1">
    <source>
        <dbReference type="EMBL" id="QQO91198.1"/>
    </source>
</evidence>
<name>A0AAE7P549_9CAUD</name>
<gene>
    <name evidence="1" type="ORF">ORF025</name>
</gene>
<reference evidence="1 2" key="1">
    <citation type="submission" date="2020-10" db="EMBL/GenBank/DDBJ databases">
        <title>Genome of Yersinia pseudotuberculosis phages.</title>
        <authorList>
            <person name="Hammerl J.A."/>
            <person name="Hertwig S."/>
        </authorList>
    </citation>
    <scope>NUCLEOTIDE SEQUENCE [LARGE SCALE GENOMIC DNA]</scope>
</reference>
<keyword evidence="2" id="KW-1185">Reference proteome</keyword>
<sequence>MELNSVNLTTYSVISNCWEVHLHKRRPKQPSLDNLD</sequence>